<evidence type="ECO:0000313" key="11">
    <source>
        <dbReference type="RefSeq" id="XP_006814946.1"/>
    </source>
</evidence>
<evidence type="ECO:0000256" key="7">
    <source>
        <dbReference type="SAM" id="MobiDB-lite"/>
    </source>
</evidence>
<dbReference type="RefSeq" id="XP_006814946.1">
    <property type="nucleotide sequence ID" value="XM_006814883.1"/>
</dbReference>
<dbReference type="InterPro" id="IPR006988">
    <property type="entry name" value="Nab_N"/>
</dbReference>
<feature type="compositionally biased region" description="Basic and acidic residues" evidence="7">
    <location>
        <begin position="504"/>
        <end position="513"/>
    </location>
</feature>
<dbReference type="Gene3D" id="1.20.120.2010">
    <property type="entry name" value="NAB conserved domain 2"/>
    <property type="match status" value="1"/>
</dbReference>
<dbReference type="InterPro" id="IPR013761">
    <property type="entry name" value="SAM/pointed_sf"/>
</dbReference>
<dbReference type="PANTHER" id="PTHR12623:SF10">
    <property type="entry name" value="NGFI-A-BINDING PROTEIN HOMOLOG"/>
    <property type="match status" value="1"/>
</dbReference>
<accession>A0ABM0M4K5</accession>
<evidence type="ECO:0000256" key="1">
    <source>
        <dbReference type="ARBA" id="ARBA00004123"/>
    </source>
</evidence>
<dbReference type="InterPro" id="IPR006989">
    <property type="entry name" value="NAB_co-repressor_dom"/>
</dbReference>
<feature type="compositionally biased region" description="Basic and acidic residues" evidence="7">
    <location>
        <begin position="526"/>
        <end position="535"/>
    </location>
</feature>
<reference evidence="11" key="1">
    <citation type="submission" date="2025-08" db="UniProtKB">
        <authorList>
            <consortium name="RefSeq"/>
        </authorList>
    </citation>
    <scope>IDENTIFICATION</scope>
    <source>
        <tissue evidence="11">Testes</tissue>
    </source>
</reference>
<name>A0ABM0M4K5_SACKO</name>
<dbReference type="Pfam" id="PF04905">
    <property type="entry name" value="NCD2"/>
    <property type="match status" value="1"/>
</dbReference>
<comment type="similarity">
    <text evidence="2">Belongs to the NAB family.</text>
</comment>
<organism evidence="10 11">
    <name type="scientific">Saccoglossus kowalevskii</name>
    <name type="common">Acorn worm</name>
    <dbReference type="NCBI Taxonomy" id="10224"/>
    <lineage>
        <taxon>Eukaryota</taxon>
        <taxon>Metazoa</taxon>
        <taxon>Hemichordata</taxon>
        <taxon>Enteropneusta</taxon>
        <taxon>Harrimaniidae</taxon>
        <taxon>Saccoglossus</taxon>
    </lineage>
</organism>
<evidence type="ECO:0000256" key="6">
    <source>
        <dbReference type="ARBA" id="ARBA00023242"/>
    </source>
</evidence>
<evidence type="ECO:0000313" key="10">
    <source>
        <dbReference type="Proteomes" id="UP000694865"/>
    </source>
</evidence>
<comment type="subcellular location">
    <subcellularLocation>
        <location evidence="1">Nucleus</location>
    </subcellularLocation>
</comment>
<feature type="region of interest" description="Disordered" evidence="7">
    <location>
        <begin position="394"/>
        <end position="476"/>
    </location>
</feature>
<feature type="domain" description="Nab N-terminal" evidence="8">
    <location>
        <begin position="10"/>
        <end position="87"/>
    </location>
</feature>
<sequence>MASGAPQHQPTNSSELQLYRVLERANLLGYYDNFIQQGGDDVQQLCEAGEDEFLEIMALVGMATKPLHVRRLQKALQDWVSNPSAFQQPVATSTKTVTPPPRLIVTSNTPSWQASPFHSFSPIGVGSVSESPSSAKKGTGEAVVGGYVLDAESIDNIREAACNVFKNLGPQSPQQFNKRTMKELQHIFEMQLTDPERLKEIRKYSAIYGRFDSKRKAEKQLTQHEASVNEAAAQLCSIDPTYLAQRDKLFPLARQVVRESGYKFKHGHSRAGVSKVPSSEDDCSTPKKPKIENNNPYRDSNLVPNPRTVQAELMKLKRQERMNEIQEALKMIKKQQDSIKVLVEDAKGSDDLPKIYDLQVKLEKLTAEQLSLMTEQTDLIKRQRRSDRYYVAKARLSADPGENGYIDQDDDDDDDDDDDCDGDSSLADNDNPDNPDLHHGHSTRGSSQASSPCNEPSENSKQEKTNRSVKKNHHQTQKILMQHMLMDEGLRIAQEHALAYEEEYKQLQHDGGKKTSKSGESVNLNKRVEQGKESARGNQGSDNSENEEEENSESAAKRAAQNTIHAILNLQAKPVIKQENIMST</sequence>
<dbReference type="InterPro" id="IPR039040">
    <property type="entry name" value="NAB_fam"/>
</dbReference>
<evidence type="ECO:0000256" key="2">
    <source>
        <dbReference type="ARBA" id="ARBA00008864"/>
    </source>
</evidence>
<gene>
    <name evidence="11" type="primary">LOC100375168</name>
</gene>
<feature type="region of interest" description="Disordered" evidence="7">
    <location>
        <begin position="504"/>
        <end position="560"/>
    </location>
</feature>
<feature type="domain" description="NAB co-repressor" evidence="9">
    <location>
        <begin position="149"/>
        <end position="270"/>
    </location>
</feature>
<evidence type="ECO:0000259" key="8">
    <source>
        <dbReference type="Pfam" id="PF04904"/>
    </source>
</evidence>
<evidence type="ECO:0000256" key="4">
    <source>
        <dbReference type="ARBA" id="ARBA00023015"/>
    </source>
</evidence>
<feature type="compositionally biased region" description="Polar residues" evidence="7">
    <location>
        <begin position="443"/>
        <end position="457"/>
    </location>
</feature>
<dbReference type="InterPro" id="IPR038398">
    <property type="entry name" value="NCD2_sf"/>
</dbReference>
<evidence type="ECO:0000259" key="9">
    <source>
        <dbReference type="Pfam" id="PF04905"/>
    </source>
</evidence>
<keyword evidence="10" id="KW-1185">Reference proteome</keyword>
<proteinExistence type="inferred from homology"/>
<dbReference type="PANTHER" id="PTHR12623">
    <property type="entry name" value="NGFI-A BINDING PROTEIN"/>
    <property type="match status" value="1"/>
</dbReference>
<feature type="compositionally biased region" description="Basic residues" evidence="7">
    <location>
        <begin position="467"/>
        <end position="476"/>
    </location>
</feature>
<dbReference type="GeneID" id="100375168"/>
<keyword evidence="3" id="KW-0678">Repressor</keyword>
<dbReference type="Pfam" id="PF04904">
    <property type="entry name" value="SAM_NCD1"/>
    <property type="match status" value="1"/>
</dbReference>
<keyword evidence="6" id="KW-0539">Nucleus</keyword>
<dbReference type="Gene3D" id="1.10.150.50">
    <property type="entry name" value="Transcription Factor, Ets-1"/>
    <property type="match status" value="1"/>
</dbReference>
<dbReference type="Proteomes" id="UP000694865">
    <property type="component" value="Unplaced"/>
</dbReference>
<evidence type="ECO:0000256" key="5">
    <source>
        <dbReference type="ARBA" id="ARBA00023163"/>
    </source>
</evidence>
<keyword evidence="4" id="KW-0805">Transcription regulation</keyword>
<keyword evidence="5" id="KW-0804">Transcription</keyword>
<protein>
    <submittedName>
        <fullName evidence="11">NGFI-A-binding protein 1-like</fullName>
    </submittedName>
</protein>
<feature type="compositionally biased region" description="Acidic residues" evidence="7">
    <location>
        <begin position="407"/>
        <end position="422"/>
    </location>
</feature>
<evidence type="ECO:0000256" key="3">
    <source>
        <dbReference type="ARBA" id="ARBA00022491"/>
    </source>
</evidence>
<feature type="region of interest" description="Disordered" evidence="7">
    <location>
        <begin position="268"/>
        <end position="303"/>
    </location>
</feature>